<evidence type="ECO:0000256" key="3">
    <source>
        <dbReference type="ARBA" id="ARBA00022475"/>
    </source>
</evidence>
<keyword evidence="12" id="KW-0808">Transferase</keyword>
<dbReference type="GO" id="GO:0016413">
    <property type="term" value="F:O-acetyltransferase activity"/>
    <property type="evidence" value="ECO:0007669"/>
    <property type="project" value="TreeGrafter"/>
</dbReference>
<keyword evidence="3" id="KW-1003">Cell membrane</keyword>
<evidence type="ECO:0000256" key="1">
    <source>
        <dbReference type="ARBA" id="ARBA00004651"/>
    </source>
</evidence>
<keyword evidence="12" id="KW-0012">Acyltransferase</keyword>
<evidence type="ECO:0000256" key="9">
    <source>
        <dbReference type="ARBA" id="ARBA00042839"/>
    </source>
</evidence>
<accession>A0A9X4L1U4</accession>
<evidence type="ECO:0000256" key="2">
    <source>
        <dbReference type="ARBA" id="ARBA00007400"/>
    </source>
</evidence>
<feature type="transmembrane region" description="Helical" evidence="10">
    <location>
        <begin position="188"/>
        <end position="205"/>
    </location>
</feature>
<reference evidence="12" key="1">
    <citation type="submission" date="2022-05" db="EMBL/GenBank/DDBJ databases">
        <title>Comparative genomics of Staphylococcus equorum isolates.</title>
        <authorList>
            <person name="Luelf R.H."/>
        </authorList>
    </citation>
    <scope>NUCLEOTIDE SEQUENCE</scope>
    <source>
        <strain evidence="12">TMW 2.2497</strain>
    </source>
</reference>
<feature type="transmembrane region" description="Helical" evidence="10">
    <location>
        <begin position="124"/>
        <end position="142"/>
    </location>
</feature>
<dbReference type="AlphaFoldDB" id="A0A9X4L1U4"/>
<evidence type="ECO:0000259" key="11">
    <source>
        <dbReference type="Pfam" id="PF01757"/>
    </source>
</evidence>
<dbReference type="Pfam" id="PF01757">
    <property type="entry name" value="Acyl_transf_3"/>
    <property type="match status" value="1"/>
</dbReference>
<keyword evidence="5 10" id="KW-1133">Transmembrane helix</keyword>
<feature type="transmembrane region" description="Helical" evidence="10">
    <location>
        <begin position="311"/>
        <end position="330"/>
    </location>
</feature>
<proteinExistence type="inferred from homology"/>
<dbReference type="Proteomes" id="UP001152422">
    <property type="component" value="Unassembled WGS sequence"/>
</dbReference>
<protein>
    <recommendedName>
        <fullName evidence="7">Probable poly-beta-1,6-N-acetyl-D-glucosamine export protein</fullName>
    </recommendedName>
    <alternativeName>
        <fullName evidence="9">Biofilm polysaccharide intercellular adhesin export protein</fullName>
    </alternativeName>
    <alternativeName>
        <fullName evidence="8">Intercellular adhesion protein C</fullName>
    </alternativeName>
</protein>
<comment type="subcellular location">
    <subcellularLocation>
        <location evidence="1">Cell membrane</location>
        <topology evidence="1">Multi-pass membrane protein</topology>
    </subcellularLocation>
</comment>
<evidence type="ECO:0000256" key="6">
    <source>
        <dbReference type="ARBA" id="ARBA00023136"/>
    </source>
</evidence>
<comment type="caution">
    <text evidence="12">The sequence shown here is derived from an EMBL/GenBank/DDBJ whole genome shotgun (WGS) entry which is preliminary data.</text>
</comment>
<evidence type="ECO:0000256" key="8">
    <source>
        <dbReference type="ARBA" id="ARBA00042402"/>
    </source>
</evidence>
<comment type="similarity">
    <text evidence="2">Belongs to the acyltransferase 3 family.</text>
</comment>
<dbReference type="RefSeq" id="WP_277582766.1">
    <property type="nucleotide sequence ID" value="NZ_JAMBPY010000001.1"/>
</dbReference>
<organism evidence="12 13">
    <name type="scientific">Staphylococcus equorum</name>
    <dbReference type="NCBI Taxonomy" id="246432"/>
    <lineage>
        <taxon>Bacteria</taxon>
        <taxon>Bacillati</taxon>
        <taxon>Bacillota</taxon>
        <taxon>Bacilli</taxon>
        <taxon>Bacillales</taxon>
        <taxon>Staphylococcaceae</taxon>
        <taxon>Staphylococcus</taxon>
    </lineage>
</organism>
<keyword evidence="6 10" id="KW-0472">Membrane</keyword>
<feature type="transmembrane region" description="Helical" evidence="10">
    <location>
        <begin position="149"/>
        <end position="168"/>
    </location>
</feature>
<evidence type="ECO:0000256" key="4">
    <source>
        <dbReference type="ARBA" id="ARBA00022692"/>
    </source>
</evidence>
<dbReference type="PANTHER" id="PTHR40074">
    <property type="entry name" value="O-ACETYLTRANSFERASE WECH"/>
    <property type="match status" value="1"/>
</dbReference>
<dbReference type="InterPro" id="IPR002656">
    <property type="entry name" value="Acyl_transf_3_dom"/>
</dbReference>
<feature type="domain" description="Acyltransferase 3" evidence="11">
    <location>
        <begin position="9"/>
        <end position="326"/>
    </location>
</feature>
<dbReference type="PANTHER" id="PTHR40074:SF2">
    <property type="entry name" value="O-ACETYLTRANSFERASE WECH"/>
    <property type="match status" value="1"/>
</dbReference>
<evidence type="ECO:0000313" key="13">
    <source>
        <dbReference type="Proteomes" id="UP001152422"/>
    </source>
</evidence>
<dbReference type="EMBL" id="JAMBQA010000001">
    <property type="protein sequence ID" value="MDG0844880.1"/>
    <property type="molecule type" value="Genomic_DNA"/>
</dbReference>
<feature type="transmembrane region" description="Helical" evidence="10">
    <location>
        <begin position="270"/>
        <end position="291"/>
    </location>
</feature>
<evidence type="ECO:0000256" key="10">
    <source>
        <dbReference type="SAM" id="Phobius"/>
    </source>
</evidence>
<dbReference type="GO" id="GO:0005886">
    <property type="term" value="C:plasma membrane"/>
    <property type="evidence" value="ECO:0007669"/>
    <property type="project" value="UniProtKB-SubCell"/>
</dbReference>
<evidence type="ECO:0000256" key="7">
    <source>
        <dbReference type="ARBA" id="ARBA00041028"/>
    </source>
</evidence>
<gene>
    <name evidence="12" type="ORF">M4L89_01305</name>
</gene>
<keyword evidence="13" id="KW-1185">Reference proteome</keyword>
<feature type="transmembrane region" description="Helical" evidence="10">
    <location>
        <begin position="240"/>
        <end position="258"/>
    </location>
</feature>
<feature type="transmembrane region" description="Helical" evidence="10">
    <location>
        <begin position="217"/>
        <end position="234"/>
    </location>
</feature>
<dbReference type="GO" id="GO:0009246">
    <property type="term" value="P:enterobacterial common antigen biosynthetic process"/>
    <property type="evidence" value="ECO:0007669"/>
    <property type="project" value="TreeGrafter"/>
</dbReference>
<feature type="transmembrane region" description="Helical" evidence="10">
    <location>
        <begin position="85"/>
        <end position="104"/>
    </location>
</feature>
<sequence>MKYYDEVPIIRAVAAMLVVAIHTVNSIGYSASTGEFTSDALGYINQMARLGTPIFAVISAFLLTISVINRGFSLNYFMKSRFSKIFIPYIIWTIFYLLYREYFLHNLEDDGKLINYFVYGKANFHLYFILTVIQFYFLFPFVHKFKKGWPIISVFILATIVNVVWIIIQPISLGGGGVERFVNDKLFILNWISFFMLGIVYAKYYNEIKELIFKYKTLLSIIIAILFIDLLISIDLENLNSSITISNIIYIPFFIVFLNYMYEHVKKNKVVLNTLTVIGNYSMGIYLVHYVAIQFVKRLPIVEKIAPQSKLVSVFIAAVALSVLLVYLIGKLPYGNYIVPIPKKKTNKNKVITEEPVRENEPTLN</sequence>
<evidence type="ECO:0000256" key="5">
    <source>
        <dbReference type="ARBA" id="ARBA00022989"/>
    </source>
</evidence>
<name>A0A9X4L1U4_9STAP</name>
<feature type="transmembrane region" description="Helical" evidence="10">
    <location>
        <begin position="12"/>
        <end position="32"/>
    </location>
</feature>
<keyword evidence="4 10" id="KW-0812">Transmembrane</keyword>
<evidence type="ECO:0000313" key="12">
    <source>
        <dbReference type="EMBL" id="MDG0844880.1"/>
    </source>
</evidence>
<feature type="transmembrane region" description="Helical" evidence="10">
    <location>
        <begin position="52"/>
        <end position="73"/>
    </location>
</feature>